<accession>A0AAC8QBS7</accession>
<evidence type="ECO:0000313" key="3">
    <source>
        <dbReference type="Proteomes" id="UP000035579"/>
    </source>
</evidence>
<feature type="region of interest" description="Disordered" evidence="1">
    <location>
        <begin position="1"/>
        <end position="35"/>
    </location>
</feature>
<evidence type="ECO:0000256" key="1">
    <source>
        <dbReference type="SAM" id="MobiDB-lite"/>
    </source>
</evidence>
<dbReference type="KEGG" id="age:AA314_06448"/>
<sequence>MAVSPRPLLGRKAASLRRPVGGGHPRQDAKPWAMPACVNTRLPSTRGALALEHMSRAEDGRHSP</sequence>
<dbReference type="RefSeq" id="WP_147332678.1">
    <property type="nucleotide sequence ID" value="NZ_CP011509.1"/>
</dbReference>
<dbReference type="AlphaFoldDB" id="A0AAC8QBS7"/>
<dbReference type="EMBL" id="CP011509">
    <property type="protein sequence ID" value="AKJ04822.1"/>
    <property type="molecule type" value="Genomic_DNA"/>
</dbReference>
<organism evidence="2 3">
    <name type="scientific">Archangium gephyra</name>
    <dbReference type="NCBI Taxonomy" id="48"/>
    <lineage>
        <taxon>Bacteria</taxon>
        <taxon>Pseudomonadati</taxon>
        <taxon>Myxococcota</taxon>
        <taxon>Myxococcia</taxon>
        <taxon>Myxococcales</taxon>
        <taxon>Cystobacterineae</taxon>
        <taxon>Archangiaceae</taxon>
        <taxon>Archangium</taxon>
    </lineage>
</organism>
<reference evidence="2 3" key="1">
    <citation type="submission" date="2015-05" db="EMBL/GenBank/DDBJ databases">
        <title>Genome assembly of Archangium gephyra DSM 2261.</title>
        <authorList>
            <person name="Sharma G."/>
            <person name="Subramanian S."/>
        </authorList>
    </citation>
    <scope>NUCLEOTIDE SEQUENCE [LARGE SCALE GENOMIC DNA]</scope>
    <source>
        <strain evidence="2 3">DSM 2261</strain>
    </source>
</reference>
<dbReference type="Proteomes" id="UP000035579">
    <property type="component" value="Chromosome"/>
</dbReference>
<protein>
    <submittedName>
        <fullName evidence="2">Uncharacterized protein</fullName>
    </submittedName>
</protein>
<name>A0AAC8QBS7_9BACT</name>
<evidence type="ECO:0000313" key="2">
    <source>
        <dbReference type="EMBL" id="AKJ04822.1"/>
    </source>
</evidence>
<gene>
    <name evidence="2" type="ORF">AA314_06448</name>
</gene>
<proteinExistence type="predicted"/>